<feature type="region of interest" description="Disordered" evidence="1">
    <location>
        <begin position="140"/>
        <end position="160"/>
    </location>
</feature>
<protein>
    <submittedName>
        <fullName evidence="2">Uncharacterized protein</fullName>
    </submittedName>
</protein>
<keyword evidence="3" id="KW-1185">Reference proteome</keyword>
<accession>A0A9P5N1M6</accession>
<name>A0A9P5N1M6_9AGAM</name>
<dbReference type="OrthoDB" id="3758478at2759"/>
<sequence length="198" mass="22244">MSPKYEPPIYQIPPKPSRQLKVVLDYFNFLKTWDLETLSQLSTPYFTQVTLPASLDVLIRSKSEDIEFLHSFRDSLKGAPLEIIIHDINENKGKIWVHLMMKTVNVECFFLFNFGTGNDENLITNVTEFVDSKVFSGGNDGDGDGGDGGGGSSAQPETPFQTLSSSVQNCIKAMGRCYVDILFFVPRNFQYVMTKANH</sequence>
<dbReference type="AlphaFoldDB" id="A0A9P5N1M6"/>
<evidence type="ECO:0000313" key="2">
    <source>
        <dbReference type="EMBL" id="KAF8483938.1"/>
    </source>
</evidence>
<evidence type="ECO:0000256" key="1">
    <source>
        <dbReference type="SAM" id="MobiDB-lite"/>
    </source>
</evidence>
<reference evidence="2" key="1">
    <citation type="submission" date="2019-10" db="EMBL/GenBank/DDBJ databases">
        <authorList>
            <consortium name="DOE Joint Genome Institute"/>
            <person name="Kuo A."/>
            <person name="Miyauchi S."/>
            <person name="Kiss E."/>
            <person name="Drula E."/>
            <person name="Kohler A."/>
            <person name="Sanchez-Garcia M."/>
            <person name="Andreopoulos B."/>
            <person name="Barry K.W."/>
            <person name="Bonito G."/>
            <person name="Buee M."/>
            <person name="Carver A."/>
            <person name="Chen C."/>
            <person name="Cichocki N."/>
            <person name="Clum A."/>
            <person name="Culley D."/>
            <person name="Crous P.W."/>
            <person name="Fauchery L."/>
            <person name="Girlanda M."/>
            <person name="Hayes R."/>
            <person name="Keri Z."/>
            <person name="LaButti K."/>
            <person name="Lipzen A."/>
            <person name="Lombard V."/>
            <person name="Magnuson J."/>
            <person name="Maillard F."/>
            <person name="Morin E."/>
            <person name="Murat C."/>
            <person name="Nolan M."/>
            <person name="Ohm R."/>
            <person name="Pangilinan J."/>
            <person name="Pereira M."/>
            <person name="Perotto S."/>
            <person name="Peter M."/>
            <person name="Riley R."/>
            <person name="Sitrit Y."/>
            <person name="Stielow B."/>
            <person name="Szollosi G."/>
            <person name="Zifcakova L."/>
            <person name="Stursova M."/>
            <person name="Spatafora J.W."/>
            <person name="Tedersoo L."/>
            <person name="Vaario L.-M."/>
            <person name="Yamada A."/>
            <person name="Yan M."/>
            <person name="Wang P."/>
            <person name="Xu J."/>
            <person name="Bruns T."/>
            <person name="Baldrian P."/>
            <person name="Vilgalys R."/>
            <person name="Henrissat B."/>
            <person name="Grigoriev I.V."/>
            <person name="Hibbett D."/>
            <person name="Nagy L.G."/>
            <person name="Martin F.M."/>
        </authorList>
    </citation>
    <scope>NUCLEOTIDE SEQUENCE</scope>
    <source>
        <strain evidence="2">Prilba</strain>
    </source>
</reference>
<gene>
    <name evidence="2" type="ORF">DFH94DRAFT_690407</name>
</gene>
<dbReference type="Proteomes" id="UP000759537">
    <property type="component" value="Unassembled WGS sequence"/>
</dbReference>
<organism evidence="2 3">
    <name type="scientific">Russula ochroleuca</name>
    <dbReference type="NCBI Taxonomy" id="152965"/>
    <lineage>
        <taxon>Eukaryota</taxon>
        <taxon>Fungi</taxon>
        <taxon>Dikarya</taxon>
        <taxon>Basidiomycota</taxon>
        <taxon>Agaricomycotina</taxon>
        <taxon>Agaricomycetes</taxon>
        <taxon>Russulales</taxon>
        <taxon>Russulaceae</taxon>
        <taxon>Russula</taxon>
    </lineage>
</organism>
<evidence type="ECO:0000313" key="3">
    <source>
        <dbReference type="Proteomes" id="UP000759537"/>
    </source>
</evidence>
<reference evidence="2" key="2">
    <citation type="journal article" date="2020" name="Nat. Commun.">
        <title>Large-scale genome sequencing of mycorrhizal fungi provides insights into the early evolution of symbiotic traits.</title>
        <authorList>
            <person name="Miyauchi S."/>
            <person name="Kiss E."/>
            <person name="Kuo A."/>
            <person name="Drula E."/>
            <person name="Kohler A."/>
            <person name="Sanchez-Garcia M."/>
            <person name="Morin E."/>
            <person name="Andreopoulos B."/>
            <person name="Barry K.W."/>
            <person name="Bonito G."/>
            <person name="Buee M."/>
            <person name="Carver A."/>
            <person name="Chen C."/>
            <person name="Cichocki N."/>
            <person name="Clum A."/>
            <person name="Culley D."/>
            <person name="Crous P.W."/>
            <person name="Fauchery L."/>
            <person name="Girlanda M."/>
            <person name="Hayes R.D."/>
            <person name="Keri Z."/>
            <person name="LaButti K."/>
            <person name="Lipzen A."/>
            <person name="Lombard V."/>
            <person name="Magnuson J."/>
            <person name="Maillard F."/>
            <person name="Murat C."/>
            <person name="Nolan M."/>
            <person name="Ohm R.A."/>
            <person name="Pangilinan J."/>
            <person name="Pereira M.F."/>
            <person name="Perotto S."/>
            <person name="Peter M."/>
            <person name="Pfister S."/>
            <person name="Riley R."/>
            <person name="Sitrit Y."/>
            <person name="Stielow J.B."/>
            <person name="Szollosi G."/>
            <person name="Zifcakova L."/>
            <person name="Stursova M."/>
            <person name="Spatafora J.W."/>
            <person name="Tedersoo L."/>
            <person name="Vaario L.M."/>
            <person name="Yamada A."/>
            <person name="Yan M."/>
            <person name="Wang P."/>
            <person name="Xu J."/>
            <person name="Bruns T."/>
            <person name="Baldrian P."/>
            <person name="Vilgalys R."/>
            <person name="Dunand C."/>
            <person name="Henrissat B."/>
            <person name="Grigoriev I.V."/>
            <person name="Hibbett D."/>
            <person name="Nagy L.G."/>
            <person name="Martin F.M."/>
        </authorList>
    </citation>
    <scope>NUCLEOTIDE SEQUENCE</scope>
    <source>
        <strain evidence="2">Prilba</strain>
    </source>
</reference>
<dbReference type="EMBL" id="WHVB01000004">
    <property type="protein sequence ID" value="KAF8483938.1"/>
    <property type="molecule type" value="Genomic_DNA"/>
</dbReference>
<comment type="caution">
    <text evidence="2">The sequence shown here is derived from an EMBL/GenBank/DDBJ whole genome shotgun (WGS) entry which is preliminary data.</text>
</comment>
<proteinExistence type="predicted"/>